<dbReference type="Gene3D" id="3.40.50.10140">
    <property type="entry name" value="Toll/interleukin-1 receptor homology (TIR) domain"/>
    <property type="match status" value="1"/>
</dbReference>
<dbReference type="EMBL" id="JADBFD010000034">
    <property type="protein sequence ID" value="MBE2889639.1"/>
    <property type="molecule type" value="Genomic_DNA"/>
</dbReference>
<dbReference type="InterPro" id="IPR035897">
    <property type="entry name" value="Toll_tir_struct_dom_sf"/>
</dbReference>
<comment type="caution">
    <text evidence="2">The sequence shown here is derived from an EMBL/GenBank/DDBJ whole genome shotgun (WGS) entry which is preliminary data.</text>
</comment>
<evidence type="ECO:0000259" key="1">
    <source>
        <dbReference type="Pfam" id="PF13676"/>
    </source>
</evidence>
<feature type="domain" description="TIR" evidence="1">
    <location>
        <begin position="5"/>
        <end position="116"/>
    </location>
</feature>
<dbReference type="InterPro" id="IPR000157">
    <property type="entry name" value="TIR_dom"/>
</dbReference>
<dbReference type="RefSeq" id="WP_192905993.1">
    <property type="nucleotide sequence ID" value="NZ_JADBFD010000034.1"/>
</dbReference>
<sequence>MSTKVFISWSGELSRKLAEALRSWLPATLQYVKPYFTPEDVEKGAKWNSEITKELETSNVGIICLTSDNTEKPWILFEAGALSKSIEKARVCTLLFNLEPTDLKGPLTSFQGTRFLKEDFKRLINTINNVAGDSKLDTVVLDSVFEMWWPKLDEQIADILANDGESKEEEKRSDRDILEEILELNRMNSTRNAHSTHVSRRAVGEILEFLEEMAFVIDHEHGDLGFSLHKRLERPMRHLCMAADAPDLFDRFRRRRERYQVELFAKENKCDEPELPSDGG</sequence>
<evidence type="ECO:0000313" key="2">
    <source>
        <dbReference type="EMBL" id="MBE2889639.1"/>
    </source>
</evidence>
<gene>
    <name evidence="2" type="ORF">IIE05_16900</name>
</gene>
<dbReference type="Pfam" id="PF13676">
    <property type="entry name" value="TIR_2"/>
    <property type="match status" value="1"/>
</dbReference>
<dbReference type="Proteomes" id="UP000618926">
    <property type="component" value="Unassembled WGS sequence"/>
</dbReference>
<reference evidence="2 3" key="1">
    <citation type="submission" date="2020-10" db="EMBL/GenBank/DDBJ databases">
        <title>Investigation of anaerobic biodegradation of phenanthrene by a sulfate-dependent Geobacter anodireducens strain PheS2.</title>
        <authorList>
            <person name="Zhang Z."/>
        </authorList>
    </citation>
    <scope>NUCLEOTIDE SEQUENCE [LARGE SCALE GENOMIC DNA]</scope>
    <source>
        <strain evidence="2 3">PheS2</strain>
    </source>
</reference>
<keyword evidence="2" id="KW-0675">Receptor</keyword>
<proteinExistence type="predicted"/>
<organism evidence="2 3">
    <name type="scientific">Geobacter anodireducens</name>
    <dbReference type="NCBI Taxonomy" id="1340425"/>
    <lineage>
        <taxon>Bacteria</taxon>
        <taxon>Pseudomonadati</taxon>
        <taxon>Thermodesulfobacteriota</taxon>
        <taxon>Desulfuromonadia</taxon>
        <taxon>Geobacterales</taxon>
        <taxon>Geobacteraceae</taxon>
        <taxon>Geobacter</taxon>
    </lineage>
</organism>
<name>A0ABR9NZI6_9BACT</name>
<keyword evidence="3" id="KW-1185">Reference proteome</keyword>
<protein>
    <submittedName>
        <fullName evidence="2">Toll/interleukin-1 receptor domain-containing protein</fullName>
    </submittedName>
</protein>
<evidence type="ECO:0000313" key="3">
    <source>
        <dbReference type="Proteomes" id="UP000618926"/>
    </source>
</evidence>
<dbReference type="SUPFAM" id="SSF52200">
    <property type="entry name" value="Toll/Interleukin receptor TIR domain"/>
    <property type="match status" value="1"/>
</dbReference>
<accession>A0ABR9NZI6</accession>